<dbReference type="AlphaFoldDB" id="A0A0H3XM18"/>
<sequence>MKVNFKQFYRGFISTILGLFSAYILISSSFSIIYPQGKLNFVNIILKLTYLVFISFVMLFFVGILLQIMLNFKSYQHQTNIQWKQVLKANWLIIILWIFNLSLFSYCLYVTVLYNNYFDKHFYPTFLTSFYSFYGIFSIGFIITLILFRIYIAWIKDVSNITDLNNLTILKYLAHDDLVKTIPYNFTIAFPNICELPIAWFLLEKAKLISNLRKTYLLTQFKKQTTPPHLFCF</sequence>
<gene>
    <name evidence="2" type="ORF">SERIO_v1c03130</name>
</gene>
<feature type="transmembrane region" description="Helical" evidence="1">
    <location>
        <begin position="91"/>
        <end position="111"/>
    </location>
</feature>
<evidence type="ECO:0000313" key="3">
    <source>
        <dbReference type="Proteomes" id="UP000035661"/>
    </source>
</evidence>
<dbReference type="STRING" id="315358.SERIO_v1c03130"/>
<protein>
    <recommendedName>
        <fullName evidence="4">Transmembrane protein</fullName>
    </recommendedName>
</protein>
<feature type="transmembrane region" description="Helical" evidence="1">
    <location>
        <begin position="131"/>
        <end position="152"/>
    </location>
</feature>
<evidence type="ECO:0008006" key="4">
    <source>
        <dbReference type="Google" id="ProtNLM"/>
    </source>
</evidence>
<dbReference type="PATRIC" id="fig|743698.3.peg.315"/>
<keyword evidence="3" id="KW-1185">Reference proteome</keyword>
<evidence type="ECO:0000313" key="2">
    <source>
        <dbReference type="EMBL" id="AKM53897.1"/>
    </source>
</evidence>
<dbReference type="Proteomes" id="UP000035661">
    <property type="component" value="Chromosome"/>
</dbReference>
<reference evidence="2 3" key="1">
    <citation type="journal article" date="2015" name="Genome Biol. Evol.">
        <title>Found and Lost: The Fates of Horizontally Acquired Genes in Arthropod-Symbiotic Spiroplasma.</title>
        <authorList>
            <person name="Lo W.S."/>
            <person name="Gasparich G.E."/>
            <person name="Kuo C.H."/>
        </authorList>
    </citation>
    <scope>NUCLEOTIDE SEQUENCE [LARGE SCALE GENOMIC DNA]</scope>
    <source>
        <strain evidence="3">TDA-040725-5</strain>
    </source>
</reference>
<evidence type="ECO:0000256" key="1">
    <source>
        <dbReference type="SAM" id="Phobius"/>
    </source>
</evidence>
<reference evidence="3" key="2">
    <citation type="submission" date="2015-06" db="EMBL/GenBank/DDBJ databases">
        <title>Complete genome sequence of Spiroplasma eriocheiris TDA-040725-5 (DSM 21848).</title>
        <authorList>
            <person name="Lo W.-S."/>
            <person name="Kuo C.-H."/>
        </authorList>
    </citation>
    <scope>NUCLEOTIDE SEQUENCE [LARGE SCALE GENOMIC DNA]</scope>
    <source>
        <strain evidence="3">TDA-040725-5</strain>
    </source>
</reference>
<keyword evidence="1" id="KW-1133">Transmembrane helix</keyword>
<keyword evidence="1" id="KW-0812">Transmembrane</keyword>
<proteinExistence type="predicted"/>
<feature type="transmembrane region" description="Helical" evidence="1">
    <location>
        <begin position="48"/>
        <end position="70"/>
    </location>
</feature>
<organism evidence="2 3">
    <name type="scientific">Spiroplasma eriocheiris</name>
    <dbReference type="NCBI Taxonomy" id="315358"/>
    <lineage>
        <taxon>Bacteria</taxon>
        <taxon>Bacillati</taxon>
        <taxon>Mycoplasmatota</taxon>
        <taxon>Mollicutes</taxon>
        <taxon>Entomoplasmatales</taxon>
        <taxon>Spiroplasmataceae</taxon>
        <taxon>Spiroplasma</taxon>
    </lineage>
</organism>
<accession>A0A0H3XM18</accession>
<dbReference type="RefSeq" id="WP_047791162.1">
    <property type="nucleotide sequence ID" value="NZ_CP011856.1"/>
</dbReference>
<feature type="transmembrane region" description="Helical" evidence="1">
    <location>
        <begin position="12"/>
        <end position="36"/>
    </location>
</feature>
<keyword evidence="1" id="KW-0472">Membrane</keyword>
<dbReference type="KEGG" id="seri:SERIO_v1c03130"/>
<dbReference type="EMBL" id="CP011856">
    <property type="protein sequence ID" value="AKM53897.1"/>
    <property type="molecule type" value="Genomic_DNA"/>
</dbReference>
<name>A0A0H3XM18_9MOLU</name>